<evidence type="ECO:0000313" key="5">
    <source>
        <dbReference type="EMBL" id="MBC8610215.1"/>
    </source>
</evidence>
<dbReference type="Pfam" id="PF02926">
    <property type="entry name" value="THUMP"/>
    <property type="match status" value="1"/>
</dbReference>
<accession>A0A8J6P6L9</accession>
<dbReference type="PROSITE" id="PS51165">
    <property type="entry name" value="THUMP"/>
    <property type="match status" value="1"/>
</dbReference>
<keyword evidence="2" id="KW-0808">Transferase</keyword>
<evidence type="ECO:0000256" key="1">
    <source>
        <dbReference type="ARBA" id="ARBA00022603"/>
    </source>
</evidence>
<dbReference type="GO" id="GO:0070043">
    <property type="term" value="F:rRNA (guanine-N7-)-methyltransferase activity"/>
    <property type="evidence" value="ECO:0007669"/>
    <property type="project" value="TreeGrafter"/>
</dbReference>
<dbReference type="GO" id="GO:0003723">
    <property type="term" value="F:RNA binding"/>
    <property type="evidence" value="ECO:0007669"/>
    <property type="project" value="UniProtKB-UniRule"/>
</dbReference>
<dbReference type="InterPro" id="IPR054170">
    <property type="entry name" value="RlmL_1st"/>
</dbReference>
<reference evidence="5" key="1">
    <citation type="submission" date="2020-08" db="EMBL/GenBank/DDBJ databases">
        <title>Genome public.</title>
        <authorList>
            <person name="Liu C."/>
            <person name="Sun Q."/>
        </authorList>
    </citation>
    <scope>NUCLEOTIDE SEQUENCE</scope>
    <source>
        <strain evidence="5">NSJ-15</strain>
    </source>
</reference>
<dbReference type="SMART" id="SM00981">
    <property type="entry name" value="THUMP"/>
    <property type="match status" value="1"/>
</dbReference>
<dbReference type="PROSITE" id="PS01261">
    <property type="entry name" value="UPF0020"/>
    <property type="match status" value="1"/>
</dbReference>
<dbReference type="PANTHER" id="PTHR47313">
    <property type="entry name" value="RIBOSOMAL RNA LARGE SUBUNIT METHYLTRANSFERASE K/L"/>
    <property type="match status" value="1"/>
</dbReference>
<evidence type="ECO:0000259" key="4">
    <source>
        <dbReference type="PROSITE" id="PS51165"/>
    </source>
</evidence>
<dbReference type="Pfam" id="PF01170">
    <property type="entry name" value="UPF0020"/>
    <property type="match status" value="1"/>
</dbReference>
<dbReference type="Pfam" id="PF22020">
    <property type="entry name" value="RlmL_1st"/>
    <property type="match status" value="1"/>
</dbReference>
<gene>
    <name evidence="5" type="ORF">H8702_03625</name>
</gene>
<dbReference type="SUPFAM" id="SSF53335">
    <property type="entry name" value="S-adenosyl-L-methionine-dependent methyltransferases"/>
    <property type="match status" value="1"/>
</dbReference>
<keyword evidence="1 5" id="KW-0489">Methyltransferase</keyword>
<keyword evidence="3" id="KW-0694">RNA-binding</keyword>
<dbReference type="InterPro" id="IPR004114">
    <property type="entry name" value="THUMP_dom"/>
</dbReference>
<evidence type="ECO:0000256" key="3">
    <source>
        <dbReference type="PROSITE-ProRule" id="PRU00529"/>
    </source>
</evidence>
<feature type="domain" description="THUMP" evidence="4">
    <location>
        <begin position="45"/>
        <end position="155"/>
    </location>
</feature>
<organism evidence="5 6">
    <name type="scientific">Massiliimalia timonensis</name>
    <dbReference type="NCBI Taxonomy" id="1987501"/>
    <lineage>
        <taxon>Bacteria</taxon>
        <taxon>Bacillati</taxon>
        <taxon>Bacillota</taxon>
        <taxon>Clostridia</taxon>
        <taxon>Eubacteriales</taxon>
        <taxon>Oscillospiraceae</taxon>
        <taxon>Massiliimalia</taxon>
    </lineage>
</organism>
<name>A0A8J6P6L9_9FIRM</name>
<dbReference type="RefSeq" id="WP_093988618.1">
    <property type="nucleotide sequence ID" value="NZ_FYDD01000003.1"/>
</dbReference>
<sequence length="371" mass="42081">MTILTYLAPCHFGLESVLAGELKRMGAENVQADNGKVEFSGPPEMMARANINLRTAERVMIKLTSFEATSFEELFQGVKAIPLEEYIGKKDAFPVKGWSLNSQLHSVPDCQAIIKKAAVERLKTHYHQDWFSETGPMHQIRFSILKDQVTVMLDTSGVGLHKRGYRLKANEAPIKETLAAGIIDIARVKGFSEVNDPFCGSGTFLIEAATKALNIPPCLRRKFAAQDWGMFDEKIWRDERSRGLDLVRRDAEFFAHGSDIDPECVALTKENAKRAGVFGKISVQTADIKNFRVKENTITFANPPYGERLLEKQEAEQIYRTMGKVFQRADRASYYIISPHESFESIFGKKADKRRKLYNGMMKCQLFQYFK</sequence>
<dbReference type="InterPro" id="IPR053943">
    <property type="entry name" value="RlmKL-like_Mtase_CS"/>
</dbReference>
<evidence type="ECO:0000313" key="6">
    <source>
        <dbReference type="Proteomes" id="UP000632659"/>
    </source>
</evidence>
<proteinExistence type="predicted"/>
<dbReference type="Proteomes" id="UP000632659">
    <property type="component" value="Unassembled WGS sequence"/>
</dbReference>
<dbReference type="EMBL" id="JACRTL010000001">
    <property type="protein sequence ID" value="MBC8610215.1"/>
    <property type="molecule type" value="Genomic_DNA"/>
</dbReference>
<dbReference type="InterPro" id="IPR000241">
    <property type="entry name" value="RlmKL-like_Mtase"/>
</dbReference>
<keyword evidence="6" id="KW-1185">Reference proteome</keyword>
<dbReference type="CDD" id="cd11715">
    <property type="entry name" value="THUMP_AdoMetMT"/>
    <property type="match status" value="1"/>
</dbReference>
<dbReference type="Gene3D" id="3.40.50.150">
    <property type="entry name" value="Vaccinia Virus protein VP39"/>
    <property type="match status" value="1"/>
</dbReference>
<dbReference type="PANTHER" id="PTHR47313:SF1">
    <property type="entry name" value="RIBOSOMAL RNA LARGE SUBUNIT METHYLTRANSFERASE K_L"/>
    <property type="match status" value="1"/>
</dbReference>
<comment type="caution">
    <text evidence="5">The sequence shown here is derived from an EMBL/GenBank/DDBJ whole genome shotgun (WGS) entry which is preliminary data.</text>
</comment>
<dbReference type="OrthoDB" id="9809404at2"/>
<protein>
    <submittedName>
        <fullName evidence="5">Class I SAM-dependent RNA methyltransferase</fullName>
    </submittedName>
</protein>
<evidence type="ECO:0000256" key="2">
    <source>
        <dbReference type="ARBA" id="ARBA00022679"/>
    </source>
</evidence>
<dbReference type="InterPro" id="IPR029063">
    <property type="entry name" value="SAM-dependent_MTases_sf"/>
</dbReference>
<dbReference type="GO" id="GO:0008990">
    <property type="term" value="F:rRNA (guanine-N2-)-methyltransferase activity"/>
    <property type="evidence" value="ECO:0007669"/>
    <property type="project" value="TreeGrafter"/>
</dbReference>
<dbReference type="AlphaFoldDB" id="A0A8J6P6L9"/>
<dbReference type="Gene3D" id="3.30.2130.30">
    <property type="match status" value="1"/>
</dbReference>